<organism evidence="1 2">
    <name type="scientific">Leucogyrophana mollusca</name>
    <dbReference type="NCBI Taxonomy" id="85980"/>
    <lineage>
        <taxon>Eukaryota</taxon>
        <taxon>Fungi</taxon>
        <taxon>Dikarya</taxon>
        <taxon>Basidiomycota</taxon>
        <taxon>Agaricomycotina</taxon>
        <taxon>Agaricomycetes</taxon>
        <taxon>Agaricomycetidae</taxon>
        <taxon>Boletales</taxon>
        <taxon>Boletales incertae sedis</taxon>
        <taxon>Leucogyrophana</taxon>
    </lineage>
</organism>
<gene>
    <name evidence="1" type="ORF">BV22DRAFT_1038948</name>
</gene>
<dbReference type="EMBL" id="MU266538">
    <property type="protein sequence ID" value="KAH7921186.1"/>
    <property type="molecule type" value="Genomic_DNA"/>
</dbReference>
<comment type="caution">
    <text evidence="1">The sequence shown here is derived from an EMBL/GenBank/DDBJ whole genome shotgun (WGS) entry which is preliminary data.</text>
</comment>
<evidence type="ECO:0000313" key="2">
    <source>
        <dbReference type="Proteomes" id="UP000790709"/>
    </source>
</evidence>
<proteinExistence type="predicted"/>
<evidence type="ECO:0000313" key="1">
    <source>
        <dbReference type="EMBL" id="KAH7921186.1"/>
    </source>
</evidence>
<keyword evidence="2" id="KW-1185">Reference proteome</keyword>
<dbReference type="Proteomes" id="UP000790709">
    <property type="component" value="Unassembled WGS sequence"/>
</dbReference>
<protein>
    <submittedName>
        <fullName evidence="1">Uncharacterized protein</fullName>
    </submittedName>
</protein>
<reference evidence="1" key="1">
    <citation type="journal article" date="2021" name="New Phytol.">
        <title>Evolutionary innovations through gain and loss of genes in the ectomycorrhizal Boletales.</title>
        <authorList>
            <person name="Wu G."/>
            <person name="Miyauchi S."/>
            <person name="Morin E."/>
            <person name="Kuo A."/>
            <person name="Drula E."/>
            <person name="Varga T."/>
            <person name="Kohler A."/>
            <person name="Feng B."/>
            <person name="Cao Y."/>
            <person name="Lipzen A."/>
            <person name="Daum C."/>
            <person name="Hundley H."/>
            <person name="Pangilinan J."/>
            <person name="Johnson J."/>
            <person name="Barry K."/>
            <person name="LaButti K."/>
            <person name="Ng V."/>
            <person name="Ahrendt S."/>
            <person name="Min B."/>
            <person name="Choi I.G."/>
            <person name="Park H."/>
            <person name="Plett J.M."/>
            <person name="Magnuson J."/>
            <person name="Spatafora J.W."/>
            <person name="Nagy L.G."/>
            <person name="Henrissat B."/>
            <person name="Grigoriev I.V."/>
            <person name="Yang Z.L."/>
            <person name="Xu J."/>
            <person name="Martin F.M."/>
        </authorList>
    </citation>
    <scope>NUCLEOTIDE SEQUENCE</scope>
    <source>
        <strain evidence="1">KUC20120723A-06</strain>
    </source>
</reference>
<accession>A0ACB8B5X7</accession>
<sequence>MSVPESFAEDLWIRGAFGIAGYTFIVWDYLLTLEDEFKYIWKAPWTVSKATFLVNRYGNLACQTFIRVEEVGLLSHGSQMWCHRFNIFTTLYMLIATESIHILVLMRAWAIWGCTRRVAAWLISIYVTYLFLQLGMTIFGTGSKNFQMFQYLEDIGVCVGVMPQYVWVIFLASFVLDTTVFALTMRSLHKYSRICRRLYPSQLLHRLFKDALIFFLVSTFNNFFIIILWTVYAKRPQYFLAVTFSLPLLSMAGQRLVLNLRGLQARSYTTGELSREVDRQILAFEQGAGANDLYAPPVLWREEDPDDELEAVEADVEMVEIRIQQGSDGGAVVEGAVLETPQEAHIR</sequence>
<name>A0ACB8B5X7_9AGAM</name>